<gene>
    <name evidence="6" type="ordered locus">Csac_0392</name>
</gene>
<evidence type="ECO:0000256" key="3">
    <source>
        <dbReference type="ARBA" id="ARBA00022741"/>
    </source>
</evidence>
<dbReference type="RefSeq" id="WP_011915985.1">
    <property type="nucleotide sequence ID" value="NC_009437.1"/>
</dbReference>
<dbReference type="SUPFAM" id="SSF52540">
    <property type="entry name" value="P-loop containing nucleoside triphosphate hydrolases"/>
    <property type="match status" value="2"/>
</dbReference>
<dbReference type="GO" id="GO:0005524">
    <property type="term" value="F:ATP binding"/>
    <property type="evidence" value="ECO:0007669"/>
    <property type="project" value="UniProtKB-KW"/>
</dbReference>
<dbReference type="Gene3D" id="3.40.50.300">
    <property type="entry name" value="P-loop containing nucleotide triphosphate hydrolases"/>
    <property type="match status" value="2"/>
</dbReference>
<dbReference type="InterPro" id="IPR017871">
    <property type="entry name" value="ABC_transporter-like_CS"/>
</dbReference>
<dbReference type="GO" id="GO:0016887">
    <property type="term" value="F:ATP hydrolysis activity"/>
    <property type="evidence" value="ECO:0007669"/>
    <property type="project" value="InterPro"/>
</dbReference>
<proteinExistence type="predicted"/>
<dbReference type="InterPro" id="IPR003439">
    <property type="entry name" value="ABC_transporter-like_ATP-bd"/>
</dbReference>
<name>A4XGJ6_CALS8</name>
<dbReference type="InterPro" id="IPR027417">
    <property type="entry name" value="P-loop_NTPase"/>
</dbReference>
<keyword evidence="3" id="KW-0547">Nucleotide-binding</keyword>
<keyword evidence="4" id="KW-0067">ATP-binding</keyword>
<evidence type="ECO:0000256" key="2">
    <source>
        <dbReference type="ARBA" id="ARBA00022737"/>
    </source>
</evidence>
<dbReference type="PROSITE" id="PS00211">
    <property type="entry name" value="ABC_TRANSPORTER_1"/>
    <property type="match status" value="1"/>
</dbReference>
<dbReference type="InterPro" id="IPR050107">
    <property type="entry name" value="ABC_carbohydrate_import_ATPase"/>
</dbReference>
<dbReference type="CDD" id="cd03215">
    <property type="entry name" value="ABC_Carb_Monos_II"/>
    <property type="match status" value="1"/>
</dbReference>
<sequence>MSFQTGDILIKAEGICKQFGAVKALEDVSFTLRRGEIMGLAGHNGAGKSVLIKIMGGVYQPDRGRIWFNGEEVKLHSPRDAQERGYYIVPQELTVARQLSVADNIFIGRDEFASKYSGIVNKKYIYEKAAQLLREFFNIDVDPTVPVGELDTVTQRLIQVVRCLSAGAKVIVFDETTAGLSQRERDKLFQHIRILAEKGIGIIFISHILSEIMEMCDRVTVLREGKVIGIEEVQNLTIPKLIEMIAGREVRTNTCEKVFPAEEVILSVEGLSTKNKRLSNISFQIKKGEIVGIYGLRDQGQTLLLETIFGAYKRTTGEIKLEGKKVKIKSPVDALRQGIVYVPNRGIKTVFPFKSVVENLILQFSNFKESGIFIRERTEKLFVEEIVRKFTVRGYLSIDEKLSSLSGGNMQKVLIARAMILRPKLLMLIEPTEGIDIGAKQEVKELILQAAKEGTAVIIVTSEIDDIIELCNRVIVIRDGKIRNIMEANEENRRAIIEESIA</sequence>
<evidence type="ECO:0000256" key="1">
    <source>
        <dbReference type="ARBA" id="ARBA00022448"/>
    </source>
</evidence>
<reference evidence="6 7" key="1">
    <citation type="journal article" date="2008" name="Appl. Environ. Microbiol.">
        <title>Hydrogenomics of the extremely thermophilic bacterium Caldicellulosiruptor saccharolyticus.</title>
        <authorList>
            <person name="van de Werken H.J."/>
            <person name="Verhaart M.R."/>
            <person name="VanFossen A.L."/>
            <person name="Willquist K."/>
            <person name="Lewis D.L."/>
            <person name="Nichols J.D."/>
            <person name="Goorissen H.P."/>
            <person name="Mongodin E.F."/>
            <person name="Nelson K.E."/>
            <person name="van Niel E.W."/>
            <person name="Stams A.J."/>
            <person name="Ward D.E."/>
            <person name="de Vos W.M."/>
            <person name="van der Oost J."/>
            <person name="Kelly R.M."/>
            <person name="Kengen S.W."/>
        </authorList>
    </citation>
    <scope>NUCLEOTIDE SEQUENCE [LARGE SCALE GENOMIC DNA]</scope>
    <source>
        <strain evidence="7">ATCC 43494 / DSM 8903 / Tp8T 6331</strain>
    </source>
</reference>
<dbReference type="KEGG" id="csc:Csac_0392"/>
<dbReference type="CDD" id="cd03216">
    <property type="entry name" value="ABC_Carb_Monos_I"/>
    <property type="match status" value="1"/>
</dbReference>
<keyword evidence="1" id="KW-0813">Transport</keyword>
<dbReference type="PANTHER" id="PTHR43790:SF9">
    <property type="entry name" value="GALACTOFURANOSE TRANSPORTER ATP-BINDING PROTEIN YTFR"/>
    <property type="match status" value="1"/>
</dbReference>
<dbReference type="Proteomes" id="UP000000256">
    <property type="component" value="Chromosome"/>
</dbReference>
<dbReference type="OrthoDB" id="2112358at2"/>
<evidence type="ECO:0000313" key="7">
    <source>
        <dbReference type="Proteomes" id="UP000000256"/>
    </source>
</evidence>
<dbReference type="SMART" id="SM00382">
    <property type="entry name" value="AAA"/>
    <property type="match status" value="2"/>
</dbReference>
<dbReference type="Pfam" id="PF00005">
    <property type="entry name" value="ABC_tran"/>
    <property type="match status" value="2"/>
</dbReference>
<dbReference type="HOGENOM" id="CLU_000604_92_3_9"/>
<protein>
    <submittedName>
        <fullName evidence="6">ABC transporter related protein</fullName>
    </submittedName>
</protein>
<accession>A4XGJ6</accession>
<dbReference type="PANTHER" id="PTHR43790">
    <property type="entry name" value="CARBOHYDRATE TRANSPORT ATP-BINDING PROTEIN MG119-RELATED"/>
    <property type="match status" value="1"/>
</dbReference>
<evidence type="ECO:0000259" key="5">
    <source>
        <dbReference type="PROSITE" id="PS50893"/>
    </source>
</evidence>
<evidence type="ECO:0000256" key="4">
    <source>
        <dbReference type="ARBA" id="ARBA00022840"/>
    </source>
</evidence>
<evidence type="ECO:0000313" key="6">
    <source>
        <dbReference type="EMBL" id="ABP66031.1"/>
    </source>
</evidence>
<dbReference type="InterPro" id="IPR003593">
    <property type="entry name" value="AAA+_ATPase"/>
</dbReference>
<dbReference type="PROSITE" id="PS50893">
    <property type="entry name" value="ABC_TRANSPORTER_2"/>
    <property type="match status" value="2"/>
</dbReference>
<feature type="domain" description="ABC transporter" evidence="5">
    <location>
        <begin position="259"/>
        <end position="502"/>
    </location>
</feature>
<dbReference type="AlphaFoldDB" id="A4XGJ6"/>
<organism evidence="6 7">
    <name type="scientific">Caldicellulosiruptor saccharolyticus (strain ATCC 43494 / DSM 8903 / Tp8T 6331)</name>
    <dbReference type="NCBI Taxonomy" id="351627"/>
    <lineage>
        <taxon>Bacteria</taxon>
        <taxon>Bacillati</taxon>
        <taxon>Bacillota</taxon>
        <taxon>Bacillota incertae sedis</taxon>
        <taxon>Caldicellulosiruptorales</taxon>
        <taxon>Caldicellulosiruptoraceae</taxon>
        <taxon>Caldicellulosiruptor</taxon>
    </lineage>
</organism>
<dbReference type="eggNOG" id="COG1129">
    <property type="taxonomic scope" value="Bacteria"/>
</dbReference>
<dbReference type="EMBL" id="CP000679">
    <property type="protein sequence ID" value="ABP66031.1"/>
    <property type="molecule type" value="Genomic_DNA"/>
</dbReference>
<feature type="domain" description="ABC transporter" evidence="5">
    <location>
        <begin position="10"/>
        <end position="249"/>
    </location>
</feature>
<dbReference type="STRING" id="351627.Csac_0392"/>
<keyword evidence="7" id="KW-1185">Reference proteome</keyword>
<keyword evidence="2" id="KW-0677">Repeat</keyword>